<organism evidence="7 8">
    <name type="scientific">Trachymyrmex septentrionalis</name>
    <dbReference type="NCBI Taxonomy" id="34720"/>
    <lineage>
        <taxon>Eukaryota</taxon>
        <taxon>Metazoa</taxon>
        <taxon>Ecdysozoa</taxon>
        <taxon>Arthropoda</taxon>
        <taxon>Hexapoda</taxon>
        <taxon>Insecta</taxon>
        <taxon>Pterygota</taxon>
        <taxon>Neoptera</taxon>
        <taxon>Endopterygota</taxon>
        <taxon>Hymenoptera</taxon>
        <taxon>Apocrita</taxon>
        <taxon>Aculeata</taxon>
        <taxon>Formicoidea</taxon>
        <taxon>Formicidae</taxon>
        <taxon>Myrmicinae</taxon>
        <taxon>Trachymyrmex</taxon>
    </lineage>
</organism>
<comment type="function">
    <text evidence="5">Involved in transvection phenomena (= synapsis-dependent gene expression), where the synaptic pairing of chromosomes carrying genes with which zeste interacts influences the expression of these genes. Zeste binds to DNA and stimulates transcription from a nearby promoter.</text>
</comment>
<dbReference type="AlphaFoldDB" id="A0A195FNK6"/>
<proteinExistence type="predicted"/>
<evidence type="ECO:0000313" key="7">
    <source>
        <dbReference type="EMBL" id="KYN42043.1"/>
    </source>
</evidence>
<accession>A0A195FNK6</accession>
<evidence type="ECO:0000256" key="3">
    <source>
        <dbReference type="ARBA" id="ARBA00023015"/>
    </source>
</evidence>
<evidence type="ECO:0000313" key="8">
    <source>
        <dbReference type="Proteomes" id="UP000078541"/>
    </source>
</evidence>
<evidence type="ECO:0000256" key="1">
    <source>
        <dbReference type="ARBA" id="ARBA00011764"/>
    </source>
</evidence>
<dbReference type="EMBL" id="KQ981387">
    <property type="protein sequence ID" value="KYN42043.1"/>
    <property type="molecule type" value="Genomic_DNA"/>
</dbReference>
<gene>
    <name evidence="7" type="ORF">ALC56_03607</name>
</gene>
<evidence type="ECO:0000256" key="5">
    <source>
        <dbReference type="ARBA" id="ARBA00025466"/>
    </source>
</evidence>
<evidence type="ECO:0000256" key="4">
    <source>
        <dbReference type="ARBA" id="ARBA00023163"/>
    </source>
</evidence>
<dbReference type="STRING" id="34720.A0A195FNK6"/>
<evidence type="ECO:0000259" key="6">
    <source>
        <dbReference type="Pfam" id="PF13873"/>
    </source>
</evidence>
<reference evidence="7 8" key="1">
    <citation type="submission" date="2016-03" db="EMBL/GenBank/DDBJ databases">
        <title>Trachymyrmex septentrionalis WGS genome.</title>
        <authorList>
            <person name="Nygaard S."/>
            <person name="Hu H."/>
            <person name="Boomsma J."/>
            <person name="Zhang G."/>
        </authorList>
    </citation>
    <scope>NUCLEOTIDE SEQUENCE [LARGE SCALE GENOMIC DNA]</scope>
    <source>
        <strain evidence="7">Tsep2-gDNA-1</strain>
        <tissue evidence="7">Whole body</tissue>
    </source>
</reference>
<comment type="subunit">
    <text evidence="1">Self-associates forming complexes of several hundred monomers.</text>
</comment>
<name>A0A195FNK6_9HYME</name>
<protein>
    <recommendedName>
        <fullName evidence="2">Regulatory protein zeste</fullName>
    </recommendedName>
</protein>
<dbReference type="Pfam" id="PF13873">
    <property type="entry name" value="Myb_DNA-bind_5"/>
    <property type="match status" value="1"/>
</dbReference>
<sequence>MSCKENINPSKSKHTNLERKIFLQILEQYKHMLVEINVVEIKKSDATTLKDKEAAWTEICATCNESSLIAR</sequence>
<dbReference type="Proteomes" id="UP000078541">
    <property type="component" value="Unassembled WGS sequence"/>
</dbReference>
<keyword evidence="8" id="KW-1185">Reference proteome</keyword>
<feature type="domain" description="Myb/SANT-like DNA-binding" evidence="6">
    <location>
        <begin position="11"/>
        <end position="69"/>
    </location>
</feature>
<dbReference type="InterPro" id="IPR028002">
    <property type="entry name" value="Myb_DNA-bind_5"/>
</dbReference>
<keyword evidence="4" id="KW-0804">Transcription</keyword>
<keyword evidence="3" id="KW-0805">Transcription regulation</keyword>
<evidence type="ECO:0000256" key="2">
    <source>
        <dbReference type="ARBA" id="ARBA00016807"/>
    </source>
</evidence>